<evidence type="ECO:0000259" key="19">
    <source>
        <dbReference type="PROSITE" id="PS51194"/>
    </source>
</evidence>
<keyword evidence="10" id="KW-0539">Nucleus</keyword>
<evidence type="ECO:0000256" key="4">
    <source>
        <dbReference type="ARBA" id="ARBA00022490"/>
    </source>
</evidence>
<feature type="domain" description="Helicase C-terminal" evidence="19">
    <location>
        <begin position="457"/>
        <end position="619"/>
    </location>
</feature>
<evidence type="ECO:0000256" key="2">
    <source>
        <dbReference type="ARBA" id="ARBA00004496"/>
    </source>
</evidence>
<dbReference type="EMBL" id="OC935145">
    <property type="protein sequence ID" value="CAD7660469.1"/>
    <property type="molecule type" value="Genomic_DNA"/>
</dbReference>
<feature type="compositionally biased region" description="Low complexity" evidence="17">
    <location>
        <begin position="674"/>
        <end position="691"/>
    </location>
</feature>
<evidence type="ECO:0000256" key="14">
    <source>
        <dbReference type="ARBA" id="ARBA00075438"/>
    </source>
</evidence>
<evidence type="ECO:0000256" key="7">
    <source>
        <dbReference type="ARBA" id="ARBA00022806"/>
    </source>
</evidence>
<organism evidence="21">
    <name type="scientific">Oppiella nova</name>
    <dbReference type="NCBI Taxonomy" id="334625"/>
    <lineage>
        <taxon>Eukaryota</taxon>
        <taxon>Metazoa</taxon>
        <taxon>Ecdysozoa</taxon>
        <taxon>Arthropoda</taxon>
        <taxon>Chelicerata</taxon>
        <taxon>Arachnida</taxon>
        <taxon>Acari</taxon>
        <taxon>Acariformes</taxon>
        <taxon>Sarcoptiformes</taxon>
        <taxon>Oribatida</taxon>
        <taxon>Brachypylina</taxon>
        <taxon>Oppioidea</taxon>
        <taxon>Oppiidae</taxon>
        <taxon>Oppiella</taxon>
    </lineage>
</organism>
<keyword evidence="8 16" id="KW-0067">ATP-binding</keyword>
<keyword evidence="9" id="KW-0175">Coiled coil</keyword>
<evidence type="ECO:0000259" key="20">
    <source>
        <dbReference type="PROSITE" id="PS51195"/>
    </source>
</evidence>
<dbReference type="GO" id="GO:0016787">
    <property type="term" value="F:hydrolase activity"/>
    <property type="evidence" value="ECO:0007669"/>
    <property type="project" value="UniProtKB-KW"/>
</dbReference>
<dbReference type="AlphaFoldDB" id="A0A7R9MHQ3"/>
<dbReference type="GO" id="GO:0003724">
    <property type="term" value="F:RNA helicase activity"/>
    <property type="evidence" value="ECO:0007669"/>
    <property type="project" value="UniProtKB-EC"/>
</dbReference>
<feature type="domain" description="DEAD-box RNA helicase Q" evidence="20">
    <location>
        <begin position="240"/>
        <end position="268"/>
    </location>
</feature>
<dbReference type="FunFam" id="3.40.50.300:FF:000079">
    <property type="entry name" value="probable ATP-dependent RNA helicase DDX17"/>
    <property type="match status" value="1"/>
</dbReference>
<sequence length="739" mass="82568">LNKRQSYSKCNEISSDGKTFDFNYVNRRQRAKTDDDYFDDDDDQQVSQPDYIPKPGSPTEDTTRVDDNDNDNDDDSEEDPLDAFMADLEKQSKPDKPKTSIASRSEPLMAMKSTVLSKAVKTSETKGIRDDIEREDIEESYYRYMEENPMAGVGTLVGDSDDELEDIEYDADGNPVADHKSKLIDPLPPVYHSQISYQSFEKNFYVEHEEIKQLSTNDCNLLNHKLGIKVSGLTPPKAVTSFAHFGFDDQLMKSIRKLEYFKPTAIQALAVPTALSGRDIIGIAKTGSGKTAAFIWPLLVHIMDQPELKSGDGPIGLILAPTRELALQIYTEAKRFGKVYGINIVCAYGGGNKFEQSKDLENGAEIVVATPGRIIDLIKMKATNLLRVTFLVLDEADRMFDMGFEPQVRSICNHIRPDRQTLMFSATFKKKVEKLARDVLLDPIRIVQGEVGEANEDITQVVLILEEGPKKWEWLTTRIVEFTSNGSVLIFVTKKLNAEELATNLKTHDMEVSLIHGDMNQMERNKVMSEFKSKKFPILVATDVAARGLDITHIRTVINYDIARDIDTHTHRIGRTGRAGEKGVAYTLVTEKDKEFAGHLVRNLEGANQEVPPKLLALAMQSQWFKKSRFKEKGAKRLNVGGAGLGFKTRPRLGLGAKGSTSSTSTSNYESHDTYSSSIISTVPTTTSSSKDSSKSQRVNAMRSAFQAQYKSQFTAATDTSWTANTGADDKPRKKSRWN</sequence>
<name>A0A7R9MHQ3_9ACAR</name>
<evidence type="ECO:0000256" key="10">
    <source>
        <dbReference type="ARBA" id="ARBA00023242"/>
    </source>
</evidence>
<protein>
    <recommendedName>
        <fullName evidence="13">ATP-dependent RNA helicase DDX42</fullName>
        <ecNumber evidence="3">3.6.4.13</ecNumber>
    </recommendedName>
    <alternativeName>
        <fullName evidence="14">DEAD box protein 42</fullName>
    </alternativeName>
</protein>
<evidence type="ECO:0000256" key="8">
    <source>
        <dbReference type="ARBA" id="ARBA00022840"/>
    </source>
</evidence>
<feature type="non-terminal residue" evidence="21">
    <location>
        <position position="1"/>
    </location>
</feature>
<evidence type="ECO:0000256" key="16">
    <source>
        <dbReference type="RuleBase" id="RU000492"/>
    </source>
</evidence>
<dbReference type="CDD" id="cd17952">
    <property type="entry name" value="DEADc_DDX42"/>
    <property type="match status" value="1"/>
</dbReference>
<dbReference type="Pfam" id="PF00271">
    <property type="entry name" value="Helicase_C"/>
    <property type="match status" value="1"/>
</dbReference>
<dbReference type="Proteomes" id="UP000728032">
    <property type="component" value="Unassembled WGS sequence"/>
</dbReference>
<evidence type="ECO:0000313" key="22">
    <source>
        <dbReference type="Proteomes" id="UP000728032"/>
    </source>
</evidence>
<dbReference type="InterPro" id="IPR027417">
    <property type="entry name" value="P-loop_NTPase"/>
</dbReference>
<evidence type="ECO:0000259" key="18">
    <source>
        <dbReference type="PROSITE" id="PS51192"/>
    </source>
</evidence>
<dbReference type="GO" id="GO:0003676">
    <property type="term" value="F:nucleic acid binding"/>
    <property type="evidence" value="ECO:0007669"/>
    <property type="project" value="InterPro"/>
</dbReference>
<dbReference type="CDD" id="cd18787">
    <property type="entry name" value="SF2_C_DEAD"/>
    <property type="match status" value="1"/>
</dbReference>
<dbReference type="InterPro" id="IPR014014">
    <property type="entry name" value="RNA_helicase_DEAD_Q_motif"/>
</dbReference>
<dbReference type="EMBL" id="CAJPVJ010020320">
    <property type="protein sequence ID" value="CAG2177607.1"/>
    <property type="molecule type" value="Genomic_DNA"/>
</dbReference>
<dbReference type="OrthoDB" id="196131at2759"/>
<evidence type="ECO:0000256" key="3">
    <source>
        <dbReference type="ARBA" id="ARBA00012552"/>
    </source>
</evidence>
<keyword evidence="7 16" id="KW-0347">Helicase</keyword>
<feature type="region of interest" description="Disordered" evidence="17">
    <location>
        <begin position="30"/>
        <end position="108"/>
    </location>
</feature>
<dbReference type="InterPro" id="IPR014001">
    <property type="entry name" value="Helicase_ATP-bd"/>
</dbReference>
<dbReference type="EC" id="3.6.4.13" evidence="3"/>
<accession>A0A7R9MHQ3</accession>
<proteinExistence type="inferred from homology"/>
<dbReference type="Gene3D" id="3.40.50.300">
    <property type="entry name" value="P-loop containing nucleotide triphosphate hydrolases"/>
    <property type="match status" value="2"/>
</dbReference>
<dbReference type="GO" id="GO:0005634">
    <property type="term" value="C:nucleus"/>
    <property type="evidence" value="ECO:0007669"/>
    <property type="project" value="UniProtKB-SubCell"/>
</dbReference>
<dbReference type="InterPro" id="IPR001650">
    <property type="entry name" value="Helicase_C-like"/>
</dbReference>
<feature type="domain" description="Helicase ATP-binding" evidence="18">
    <location>
        <begin position="271"/>
        <end position="446"/>
    </location>
</feature>
<dbReference type="PROSITE" id="PS51192">
    <property type="entry name" value="HELICASE_ATP_BIND_1"/>
    <property type="match status" value="1"/>
</dbReference>
<reference evidence="21" key="1">
    <citation type="submission" date="2020-11" db="EMBL/GenBank/DDBJ databases">
        <authorList>
            <person name="Tran Van P."/>
        </authorList>
    </citation>
    <scope>NUCLEOTIDE SEQUENCE</scope>
</reference>
<feature type="compositionally biased region" description="Acidic residues" evidence="17">
    <location>
        <begin position="68"/>
        <end position="81"/>
    </location>
</feature>
<evidence type="ECO:0000256" key="15">
    <source>
        <dbReference type="PROSITE-ProRule" id="PRU00552"/>
    </source>
</evidence>
<dbReference type="SUPFAM" id="SSF52540">
    <property type="entry name" value="P-loop containing nucleoside triphosphate hydrolases"/>
    <property type="match status" value="1"/>
</dbReference>
<dbReference type="Pfam" id="PF00270">
    <property type="entry name" value="DEAD"/>
    <property type="match status" value="1"/>
</dbReference>
<feature type="short sequence motif" description="Q motif" evidence="15">
    <location>
        <begin position="240"/>
        <end position="268"/>
    </location>
</feature>
<evidence type="ECO:0000256" key="11">
    <source>
        <dbReference type="ARBA" id="ARBA00047984"/>
    </source>
</evidence>
<dbReference type="PROSITE" id="PS00039">
    <property type="entry name" value="DEAD_ATP_HELICASE"/>
    <property type="match status" value="1"/>
</dbReference>
<evidence type="ECO:0000256" key="5">
    <source>
        <dbReference type="ARBA" id="ARBA00022741"/>
    </source>
</evidence>
<dbReference type="GO" id="GO:0005524">
    <property type="term" value="F:ATP binding"/>
    <property type="evidence" value="ECO:0007669"/>
    <property type="project" value="UniProtKB-KW"/>
</dbReference>
<feature type="compositionally biased region" description="Basic and acidic residues" evidence="17">
    <location>
        <begin position="87"/>
        <end position="98"/>
    </location>
</feature>
<dbReference type="PROSITE" id="PS51194">
    <property type="entry name" value="HELICASE_CTER"/>
    <property type="match status" value="1"/>
</dbReference>
<evidence type="ECO:0000256" key="6">
    <source>
        <dbReference type="ARBA" id="ARBA00022801"/>
    </source>
</evidence>
<dbReference type="GO" id="GO:0005737">
    <property type="term" value="C:cytoplasm"/>
    <property type="evidence" value="ECO:0007669"/>
    <property type="project" value="UniProtKB-SubCell"/>
</dbReference>
<dbReference type="InterPro" id="IPR000629">
    <property type="entry name" value="RNA-helicase_DEAD-box_CS"/>
</dbReference>
<dbReference type="SMART" id="SM00487">
    <property type="entry name" value="DEXDc"/>
    <property type="match status" value="1"/>
</dbReference>
<keyword evidence="5 16" id="KW-0547">Nucleotide-binding</keyword>
<dbReference type="PROSITE" id="PS51195">
    <property type="entry name" value="Q_MOTIF"/>
    <property type="match status" value="1"/>
</dbReference>
<evidence type="ECO:0000313" key="21">
    <source>
        <dbReference type="EMBL" id="CAD7660469.1"/>
    </source>
</evidence>
<evidence type="ECO:0000256" key="1">
    <source>
        <dbReference type="ARBA" id="ARBA00004123"/>
    </source>
</evidence>
<dbReference type="FunFam" id="3.40.50.300:FF:000524">
    <property type="entry name" value="ATP-dependent RNA helicase DDX42"/>
    <property type="match status" value="1"/>
</dbReference>
<comment type="subcellular location">
    <subcellularLocation>
        <location evidence="2">Cytoplasm</location>
    </subcellularLocation>
    <subcellularLocation>
        <location evidence="1">Nucleus</location>
    </subcellularLocation>
</comment>
<dbReference type="InterPro" id="IPR011545">
    <property type="entry name" value="DEAD/DEAH_box_helicase_dom"/>
</dbReference>
<comment type="catalytic activity">
    <reaction evidence="11">
        <text>ATP + H2O = ADP + phosphate + H(+)</text>
        <dbReference type="Rhea" id="RHEA:13065"/>
        <dbReference type="ChEBI" id="CHEBI:15377"/>
        <dbReference type="ChEBI" id="CHEBI:15378"/>
        <dbReference type="ChEBI" id="CHEBI:30616"/>
        <dbReference type="ChEBI" id="CHEBI:43474"/>
        <dbReference type="ChEBI" id="CHEBI:456216"/>
        <dbReference type="EC" id="3.6.4.13"/>
    </reaction>
</comment>
<keyword evidence="4" id="KW-0963">Cytoplasm</keyword>
<evidence type="ECO:0000256" key="13">
    <source>
        <dbReference type="ARBA" id="ARBA00068282"/>
    </source>
</evidence>
<keyword evidence="22" id="KW-1185">Reference proteome</keyword>
<evidence type="ECO:0000256" key="9">
    <source>
        <dbReference type="ARBA" id="ARBA00023054"/>
    </source>
</evidence>
<evidence type="ECO:0000256" key="17">
    <source>
        <dbReference type="SAM" id="MobiDB-lite"/>
    </source>
</evidence>
<dbReference type="SMART" id="SM00490">
    <property type="entry name" value="HELICc"/>
    <property type="match status" value="1"/>
</dbReference>
<comment type="similarity">
    <text evidence="12">Belongs to the DEAD box helicase family. DDX42 subfamily.</text>
</comment>
<gene>
    <name evidence="21" type="ORF">ONB1V03_LOCUS17036</name>
</gene>
<dbReference type="PANTHER" id="PTHR47958">
    <property type="entry name" value="ATP-DEPENDENT RNA HELICASE DBP3"/>
    <property type="match status" value="1"/>
</dbReference>
<feature type="region of interest" description="Disordered" evidence="17">
    <location>
        <begin position="649"/>
        <end position="702"/>
    </location>
</feature>
<evidence type="ECO:0000256" key="12">
    <source>
        <dbReference type="ARBA" id="ARBA00061633"/>
    </source>
</evidence>
<keyword evidence="6 16" id="KW-0378">Hydrolase</keyword>